<accession>A0AAD8HAM7</accession>
<dbReference type="Proteomes" id="UP001237642">
    <property type="component" value="Unassembled WGS sequence"/>
</dbReference>
<gene>
    <name evidence="2" type="ORF">POM88_039002</name>
</gene>
<sequence length="136" mass="15258">MIEMEFSSSLDVIPSPRIGEHAPNHPTDKEGRHISLPHPNDYGPTLESRIGEEPTPPLNSGVPKKHHAQDDPVNIVTASTTAGVPTSEEEVNSEDKYSSPESSPQPYLLPKVEDFELDVDWFTYDENTNPQRKRRE</sequence>
<reference evidence="2" key="1">
    <citation type="submission" date="2023-02" db="EMBL/GenBank/DDBJ databases">
        <title>Genome of toxic invasive species Heracleum sosnowskyi carries increased number of genes despite the absence of recent whole-genome duplications.</title>
        <authorList>
            <person name="Schelkunov M."/>
            <person name="Shtratnikova V."/>
            <person name="Makarenko M."/>
            <person name="Klepikova A."/>
            <person name="Omelchenko D."/>
            <person name="Novikova G."/>
            <person name="Obukhova E."/>
            <person name="Bogdanov V."/>
            <person name="Penin A."/>
            <person name="Logacheva M."/>
        </authorList>
    </citation>
    <scope>NUCLEOTIDE SEQUENCE</scope>
    <source>
        <strain evidence="2">Hsosn_3</strain>
        <tissue evidence="2">Leaf</tissue>
    </source>
</reference>
<comment type="caution">
    <text evidence="2">The sequence shown here is derived from an EMBL/GenBank/DDBJ whole genome shotgun (WGS) entry which is preliminary data.</text>
</comment>
<evidence type="ECO:0000313" key="2">
    <source>
        <dbReference type="EMBL" id="KAK1363441.1"/>
    </source>
</evidence>
<feature type="region of interest" description="Disordered" evidence="1">
    <location>
        <begin position="1"/>
        <end position="108"/>
    </location>
</feature>
<keyword evidence="3" id="KW-1185">Reference proteome</keyword>
<evidence type="ECO:0000256" key="1">
    <source>
        <dbReference type="SAM" id="MobiDB-lite"/>
    </source>
</evidence>
<feature type="compositionally biased region" description="Polar residues" evidence="1">
    <location>
        <begin position="1"/>
        <end position="10"/>
    </location>
</feature>
<dbReference type="AlphaFoldDB" id="A0AAD8HAM7"/>
<reference evidence="2" key="2">
    <citation type="submission" date="2023-05" db="EMBL/GenBank/DDBJ databases">
        <authorList>
            <person name="Schelkunov M.I."/>
        </authorList>
    </citation>
    <scope>NUCLEOTIDE SEQUENCE</scope>
    <source>
        <strain evidence="2">Hsosn_3</strain>
        <tissue evidence="2">Leaf</tissue>
    </source>
</reference>
<dbReference type="EMBL" id="JAUIZM010000009">
    <property type="protein sequence ID" value="KAK1363441.1"/>
    <property type="molecule type" value="Genomic_DNA"/>
</dbReference>
<protein>
    <submittedName>
        <fullName evidence="2">Uncharacterized protein</fullName>
    </submittedName>
</protein>
<feature type="compositionally biased region" description="Basic and acidic residues" evidence="1">
    <location>
        <begin position="18"/>
        <end position="33"/>
    </location>
</feature>
<organism evidence="2 3">
    <name type="scientific">Heracleum sosnowskyi</name>
    <dbReference type="NCBI Taxonomy" id="360622"/>
    <lineage>
        <taxon>Eukaryota</taxon>
        <taxon>Viridiplantae</taxon>
        <taxon>Streptophyta</taxon>
        <taxon>Embryophyta</taxon>
        <taxon>Tracheophyta</taxon>
        <taxon>Spermatophyta</taxon>
        <taxon>Magnoliopsida</taxon>
        <taxon>eudicotyledons</taxon>
        <taxon>Gunneridae</taxon>
        <taxon>Pentapetalae</taxon>
        <taxon>asterids</taxon>
        <taxon>campanulids</taxon>
        <taxon>Apiales</taxon>
        <taxon>Apiaceae</taxon>
        <taxon>Apioideae</taxon>
        <taxon>apioid superclade</taxon>
        <taxon>Tordylieae</taxon>
        <taxon>Tordyliinae</taxon>
        <taxon>Heracleum</taxon>
    </lineage>
</organism>
<proteinExistence type="predicted"/>
<name>A0AAD8HAM7_9APIA</name>
<evidence type="ECO:0000313" key="3">
    <source>
        <dbReference type="Proteomes" id="UP001237642"/>
    </source>
</evidence>